<name>A0ABD3JN03_EUCGL</name>
<evidence type="ECO:0000313" key="5">
    <source>
        <dbReference type="Proteomes" id="UP001634007"/>
    </source>
</evidence>
<dbReference type="InterPro" id="IPR038538">
    <property type="entry name" value="MTERF_sf"/>
</dbReference>
<dbReference type="Proteomes" id="UP001634007">
    <property type="component" value="Unassembled WGS sequence"/>
</dbReference>
<dbReference type="Gene3D" id="1.25.70.10">
    <property type="entry name" value="Transcription termination factor 3, mitochondrial"/>
    <property type="match status" value="1"/>
</dbReference>
<dbReference type="Pfam" id="PF02536">
    <property type="entry name" value="mTERF"/>
    <property type="match status" value="2"/>
</dbReference>
<keyword evidence="3" id="KW-0809">Transit peptide</keyword>
<evidence type="ECO:0000256" key="2">
    <source>
        <dbReference type="ARBA" id="ARBA00022472"/>
    </source>
</evidence>
<keyword evidence="2" id="KW-0804">Transcription</keyword>
<evidence type="ECO:0008006" key="6">
    <source>
        <dbReference type="Google" id="ProtNLM"/>
    </source>
</evidence>
<accession>A0ABD3JN03</accession>
<gene>
    <name evidence="4" type="ORF">ACJRO7_032381</name>
</gene>
<sequence length="388" mass="43564">MFSSLSKTLLRRPLFLNAALRLSSAAAAAAGSSRPSFAVSYLVNSCGLSPELALSISNSNRVAFETSARPDAVIDVFKNHGFSQSQISNIIGRGPRLLMASPEKTLLPKLKYLRSVGFSGSDLANLITGFPYLLTRSLEKHLIPNFGRLRDFLRSDKNAVAAIRRSPRILVKGFETTVDPFVKVLRDNGVRESSIVWLVQCHSRRMINWYDQLEEIMEKTKRMGFDDPSAANFAVAMLAVMGMSKSVWERKFNAYGRWGWSRDDAMSAFVNCPRCMTMSEEKITAVMGFFVNEMGLEASYLMQHPRLIPLSLEKRIRPRCLVFKHLLSNGLMKKKVAFTTLLSMSDEHFLAKFVTSHIGEAPELLDIYQEKKHMEMGTLVPEIAHSAK</sequence>
<protein>
    <recommendedName>
        <fullName evidence="6">Mitochondrial transcription termination factor family protein</fullName>
    </recommendedName>
</protein>
<proteinExistence type="inferred from homology"/>
<dbReference type="EMBL" id="JBJKBG010000008">
    <property type="protein sequence ID" value="KAL3727629.1"/>
    <property type="molecule type" value="Genomic_DNA"/>
</dbReference>
<organism evidence="4 5">
    <name type="scientific">Eucalyptus globulus</name>
    <name type="common">Tasmanian blue gum</name>
    <dbReference type="NCBI Taxonomy" id="34317"/>
    <lineage>
        <taxon>Eukaryota</taxon>
        <taxon>Viridiplantae</taxon>
        <taxon>Streptophyta</taxon>
        <taxon>Embryophyta</taxon>
        <taxon>Tracheophyta</taxon>
        <taxon>Spermatophyta</taxon>
        <taxon>Magnoliopsida</taxon>
        <taxon>eudicotyledons</taxon>
        <taxon>Gunneridae</taxon>
        <taxon>Pentapetalae</taxon>
        <taxon>rosids</taxon>
        <taxon>malvids</taxon>
        <taxon>Myrtales</taxon>
        <taxon>Myrtaceae</taxon>
        <taxon>Myrtoideae</taxon>
        <taxon>Eucalypteae</taxon>
        <taxon>Eucalyptus</taxon>
    </lineage>
</organism>
<keyword evidence="2" id="KW-0805">Transcription regulation</keyword>
<reference evidence="4 5" key="1">
    <citation type="submission" date="2024-11" db="EMBL/GenBank/DDBJ databases">
        <title>Chromosome-level genome assembly of Eucalyptus globulus Labill. provides insights into its genome evolution.</title>
        <authorList>
            <person name="Li X."/>
        </authorList>
    </citation>
    <scope>NUCLEOTIDE SEQUENCE [LARGE SCALE GENOMIC DNA]</scope>
    <source>
        <strain evidence="4">CL2024</strain>
        <tissue evidence="4">Fresh tender leaves</tissue>
    </source>
</reference>
<dbReference type="PANTHER" id="PTHR13068">
    <property type="entry name" value="CGI-12 PROTEIN-RELATED"/>
    <property type="match status" value="1"/>
</dbReference>
<evidence type="ECO:0000313" key="4">
    <source>
        <dbReference type="EMBL" id="KAL3727629.1"/>
    </source>
</evidence>
<dbReference type="InterPro" id="IPR003690">
    <property type="entry name" value="MTERF"/>
</dbReference>
<dbReference type="PANTHER" id="PTHR13068:SF166">
    <property type="entry name" value="TRANSCRIPTION TERMINATION FACTOR MTERF15, MITOCHONDRIAL-LIKE"/>
    <property type="match status" value="1"/>
</dbReference>
<dbReference type="SMART" id="SM00733">
    <property type="entry name" value="Mterf"/>
    <property type="match status" value="5"/>
</dbReference>
<evidence type="ECO:0000256" key="1">
    <source>
        <dbReference type="ARBA" id="ARBA00007692"/>
    </source>
</evidence>
<dbReference type="FunFam" id="1.25.70.10:FF:000001">
    <property type="entry name" value="Mitochondrial transcription termination factor-like"/>
    <property type="match status" value="1"/>
</dbReference>
<dbReference type="GO" id="GO:0006353">
    <property type="term" value="P:DNA-templated transcription termination"/>
    <property type="evidence" value="ECO:0007669"/>
    <property type="project" value="UniProtKB-KW"/>
</dbReference>
<dbReference type="AlphaFoldDB" id="A0ABD3JN03"/>
<evidence type="ECO:0000256" key="3">
    <source>
        <dbReference type="ARBA" id="ARBA00022946"/>
    </source>
</evidence>
<keyword evidence="5" id="KW-1185">Reference proteome</keyword>
<keyword evidence="2" id="KW-0806">Transcription termination</keyword>
<comment type="caution">
    <text evidence="4">The sequence shown here is derived from an EMBL/GenBank/DDBJ whole genome shotgun (WGS) entry which is preliminary data.</text>
</comment>
<comment type="similarity">
    <text evidence="1">Belongs to the mTERF family.</text>
</comment>